<feature type="transmembrane region" description="Helical" evidence="1">
    <location>
        <begin position="39"/>
        <end position="55"/>
    </location>
</feature>
<comment type="caution">
    <text evidence="2">The sequence shown here is derived from an EMBL/GenBank/DDBJ whole genome shotgun (WGS) entry which is preliminary data.</text>
</comment>
<protein>
    <submittedName>
        <fullName evidence="2">YqzE family protein</fullName>
    </submittedName>
</protein>
<accession>A0A7X2V3U5</accession>
<keyword evidence="1" id="KW-1133">Transmembrane helix</keyword>
<reference evidence="2 3" key="1">
    <citation type="journal article" date="2017" name="Int. J. Syst. Evol. Microbiol.">
        <title>Bacillus mangrovi sp. nov., isolated from a sediment sample from a mangrove forest.</title>
        <authorList>
            <person name="Gupta V."/>
            <person name="Singh P.K."/>
            <person name="Korpole S."/>
            <person name="Tanuku N.R.S."/>
            <person name="Pinnaka A.K."/>
        </authorList>
    </citation>
    <scope>NUCLEOTIDE SEQUENCE [LARGE SCALE GENOMIC DNA]</scope>
    <source>
        <strain evidence="2 3">KCTC 33872</strain>
    </source>
</reference>
<evidence type="ECO:0000256" key="1">
    <source>
        <dbReference type="SAM" id="Phobius"/>
    </source>
</evidence>
<dbReference type="EMBL" id="WMIB01000001">
    <property type="protein sequence ID" value="MTH52396.1"/>
    <property type="molecule type" value="Genomic_DNA"/>
</dbReference>
<keyword evidence="1" id="KW-0472">Membrane</keyword>
<keyword evidence="1" id="KW-0812">Transmembrane</keyword>
<proteinExistence type="predicted"/>
<gene>
    <name evidence="2" type="ORF">GKZ89_03180</name>
</gene>
<dbReference type="AlphaFoldDB" id="A0A7X2V3U5"/>
<dbReference type="Pfam" id="PF14038">
    <property type="entry name" value="YqzE"/>
    <property type="match status" value="1"/>
</dbReference>
<dbReference type="RefSeq" id="WP_155110898.1">
    <property type="nucleotide sequence ID" value="NZ_WMIB01000001.1"/>
</dbReference>
<sequence length="61" mass="7440">MSSNDYVKYLTQQVVKYMDTPKEEREQQKELKKSAKTPFWSRWFGVLPVSMLLLMRKKRKK</sequence>
<dbReference type="Proteomes" id="UP000434639">
    <property type="component" value="Unassembled WGS sequence"/>
</dbReference>
<name>A0A7X2V3U5_9BACI</name>
<dbReference type="InterPro" id="IPR025622">
    <property type="entry name" value="YqzE"/>
</dbReference>
<evidence type="ECO:0000313" key="3">
    <source>
        <dbReference type="Proteomes" id="UP000434639"/>
    </source>
</evidence>
<keyword evidence="3" id="KW-1185">Reference proteome</keyword>
<organism evidence="2 3">
    <name type="scientific">Metabacillus mangrovi</name>
    <dbReference type="NCBI Taxonomy" id="1491830"/>
    <lineage>
        <taxon>Bacteria</taxon>
        <taxon>Bacillati</taxon>
        <taxon>Bacillota</taxon>
        <taxon>Bacilli</taxon>
        <taxon>Bacillales</taxon>
        <taxon>Bacillaceae</taxon>
        <taxon>Metabacillus</taxon>
    </lineage>
</organism>
<evidence type="ECO:0000313" key="2">
    <source>
        <dbReference type="EMBL" id="MTH52396.1"/>
    </source>
</evidence>